<evidence type="ECO:0000256" key="5">
    <source>
        <dbReference type="ARBA" id="ARBA00023242"/>
    </source>
</evidence>
<dbReference type="PROSITE" id="PS51968">
    <property type="entry name" value="GRH_CP2_DB"/>
    <property type="match status" value="1"/>
</dbReference>
<evidence type="ECO:0000256" key="4">
    <source>
        <dbReference type="ARBA" id="ARBA00023163"/>
    </source>
</evidence>
<keyword evidence="5" id="KW-0539">Nucleus</keyword>
<feature type="compositionally biased region" description="Polar residues" evidence="6">
    <location>
        <begin position="279"/>
        <end position="288"/>
    </location>
</feature>
<dbReference type="InterPro" id="IPR057520">
    <property type="entry name" value="GRHL1/CP2_C"/>
</dbReference>
<dbReference type="STRING" id="1835702.A0A1F5L2S4"/>
<dbReference type="PANTHER" id="PTHR11037:SF20">
    <property type="entry name" value="PROTEIN GRAINYHEAD"/>
    <property type="match status" value="1"/>
</dbReference>
<keyword evidence="3" id="KW-0238">DNA-binding</keyword>
<feature type="region of interest" description="Disordered" evidence="6">
    <location>
        <begin position="266"/>
        <end position="302"/>
    </location>
</feature>
<comment type="subcellular location">
    <subcellularLocation>
        <location evidence="1">Nucleus</location>
    </subcellularLocation>
</comment>
<evidence type="ECO:0000313" key="9">
    <source>
        <dbReference type="Proteomes" id="UP000177622"/>
    </source>
</evidence>
<dbReference type="GO" id="GO:0005634">
    <property type="term" value="C:nucleus"/>
    <property type="evidence" value="ECO:0007669"/>
    <property type="project" value="UniProtKB-SubCell"/>
</dbReference>
<feature type="domain" description="Grh/CP2 DB" evidence="7">
    <location>
        <begin position="42"/>
        <end position="296"/>
    </location>
</feature>
<evidence type="ECO:0000256" key="1">
    <source>
        <dbReference type="ARBA" id="ARBA00004123"/>
    </source>
</evidence>
<evidence type="ECO:0000256" key="6">
    <source>
        <dbReference type="SAM" id="MobiDB-lite"/>
    </source>
</evidence>
<dbReference type="InterPro" id="IPR040167">
    <property type="entry name" value="TF_CP2-like"/>
</dbReference>
<sequence length="519" mass="58300">MGRRMVYRGLSRTTIFEQPDSNFDLATSEAQVNGHWPYGDGEKFRYNVTLQALTAMLQHANENPVTYLNKGQTYSLTVADSTPPTKKAGFYEYRTFVHVVFEGEDQRSNPVASWQLWKEGRGLKEAHERKGKILAVEYVHPSQGDVKTEGHPQIQLEEAFVDGFCVTWTADPTTNVYEAAIPLKFNFLSTDFTRLKGVKGVSVRLCAKTKMLRSDDENKTMEDEPEMCYCVVKLFKDHGAERKLSNDKAHAKKRIEKLNKQIIDRETGADFDRRRRHNSLMNGGQTDTRPQKKRKSSMSDKDLHAALATTTEIFSSARPVSVLGLRANVKDDLDLHLICLSDGSSTFMKDGILENQHSTRAITLASEGAAHLSKKANVELDFYSPDSQERPPKMPKVSIGTFQGSPPPANHSSKSVACFYVQFTQSGKQPQGNYYAIYLADRTSLNLKVELAEKLQIDPCLISRIIWVNSKGLKVLVDDDMVQQLPEAQTMIAHICERLYTEMAPSSAKCSGVEVKLVF</sequence>
<dbReference type="InterPro" id="IPR007604">
    <property type="entry name" value="CP2"/>
</dbReference>
<evidence type="ECO:0000259" key="7">
    <source>
        <dbReference type="PROSITE" id="PS51968"/>
    </source>
</evidence>
<dbReference type="GO" id="GO:0000978">
    <property type="term" value="F:RNA polymerase II cis-regulatory region sequence-specific DNA binding"/>
    <property type="evidence" value="ECO:0007669"/>
    <property type="project" value="TreeGrafter"/>
</dbReference>
<evidence type="ECO:0000256" key="2">
    <source>
        <dbReference type="ARBA" id="ARBA00023015"/>
    </source>
</evidence>
<dbReference type="EMBL" id="LXJU01000050">
    <property type="protein sequence ID" value="OGE47300.1"/>
    <property type="molecule type" value="Genomic_DNA"/>
</dbReference>
<dbReference type="RefSeq" id="XP_022482760.1">
    <property type="nucleotide sequence ID" value="XM_022637368.1"/>
</dbReference>
<dbReference type="OrthoDB" id="7680836at2759"/>
<comment type="caution">
    <text evidence="8">The sequence shown here is derived from an EMBL/GenBank/DDBJ whole genome shotgun (WGS) entry which is preliminary data.</text>
</comment>
<dbReference type="GO" id="GO:0001228">
    <property type="term" value="F:DNA-binding transcription activator activity, RNA polymerase II-specific"/>
    <property type="evidence" value="ECO:0007669"/>
    <property type="project" value="TreeGrafter"/>
</dbReference>
<dbReference type="AlphaFoldDB" id="A0A1F5L2S4"/>
<organism evidence="8 9">
    <name type="scientific">Penicillium arizonense</name>
    <dbReference type="NCBI Taxonomy" id="1835702"/>
    <lineage>
        <taxon>Eukaryota</taxon>
        <taxon>Fungi</taxon>
        <taxon>Dikarya</taxon>
        <taxon>Ascomycota</taxon>
        <taxon>Pezizomycotina</taxon>
        <taxon>Eurotiomycetes</taxon>
        <taxon>Eurotiomycetidae</taxon>
        <taxon>Eurotiales</taxon>
        <taxon>Aspergillaceae</taxon>
        <taxon>Penicillium</taxon>
    </lineage>
</organism>
<name>A0A1F5L2S4_PENAI</name>
<keyword evidence="2" id="KW-0805">Transcription regulation</keyword>
<dbReference type="GeneID" id="34582102"/>
<keyword evidence="4" id="KW-0804">Transcription</keyword>
<keyword evidence="9" id="KW-1185">Reference proteome</keyword>
<proteinExistence type="predicted"/>
<dbReference type="Pfam" id="PF04516">
    <property type="entry name" value="CP2"/>
    <property type="match status" value="1"/>
</dbReference>
<gene>
    <name evidence="8" type="ORF">PENARI_c050G00235</name>
</gene>
<protein>
    <recommendedName>
        <fullName evidence="7">Grh/CP2 DB domain-containing protein</fullName>
    </recommendedName>
</protein>
<dbReference type="Proteomes" id="UP000177622">
    <property type="component" value="Unassembled WGS sequence"/>
</dbReference>
<dbReference type="PANTHER" id="PTHR11037">
    <property type="entry name" value="TRANSCRIPTION FACTOR CP2"/>
    <property type="match status" value="1"/>
</dbReference>
<accession>A0A1F5L2S4</accession>
<evidence type="ECO:0000256" key="3">
    <source>
        <dbReference type="ARBA" id="ARBA00023125"/>
    </source>
</evidence>
<evidence type="ECO:0000313" key="8">
    <source>
        <dbReference type="EMBL" id="OGE47300.1"/>
    </source>
</evidence>
<dbReference type="Pfam" id="PF25416">
    <property type="entry name" value="GRHL1_C"/>
    <property type="match status" value="1"/>
</dbReference>
<reference evidence="8 9" key="1">
    <citation type="journal article" date="2016" name="Sci. Rep.">
        <title>Penicillium arizonense, a new, genome sequenced fungal species, reveals a high chemical diversity in secreted metabolites.</title>
        <authorList>
            <person name="Grijseels S."/>
            <person name="Nielsen J.C."/>
            <person name="Randelovic M."/>
            <person name="Nielsen J."/>
            <person name="Nielsen K.F."/>
            <person name="Workman M."/>
            <person name="Frisvad J.C."/>
        </authorList>
    </citation>
    <scope>NUCLEOTIDE SEQUENCE [LARGE SCALE GENOMIC DNA]</scope>
    <source>
        <strain evidence="8 9">CBS 141311</strain>
    </source>
</reference>